<evidence type="ECO:0000256" key="1">
    <source>
        <dbReference type="SAM" id="Phobius"/>
    </source>
</evidence>
<evidence type="ECO:0000313" key="4">
    <source>
        <dbReference type="Proteomes" id="UP000254176"/>
    </source>
</evidence>
<protein>
    <recommendedName>
        <fullName evidence="6">Ydi</fullName>
    </recommendedName>
</protein>
<evidence type="ECO:0008006" key="6">
    <source>
        <dbReference type="Google" id="ProtNLM"/>
    </source>
</evidence>
<keyword evidence="1" id="KW-0472">Membrane</keyword>
<name>A0A378VR16_NEIME</name>
<evidence type="ECO:0000313" key="3">
    <source>
        <dbReference type="EMBL" id="SUA18729.1"/>
    </source>
</evidence>
<dbReference type="EMBL" id="NVYQ01000011">
    <property type="protein sequence ID" value="RGB18968.1"/>
    <property type="molecule type" value="Genomic_DNA"/>
</dbReference>
<reference evidence="2 5" key="1">
    <citation type="submission" date="2017-08" db="EMBL/GenBank/DDBJ databases">
        <title>Meningococcal Conjunctivitis and Endemic Carriage at a Military Recruit Training Center.</title>
        <authorList>
            <person name="Bobb A.J."/>
            <person name="Galac M.R."/>
            <person name="Snesrud E."/>
            <person name="Clagett C.D."/>
        </authorList>
    </citation>
    <scope>NUCLEOTIDE SEQUENCE [LARGE SCALE GENOMIC DNA]</scope>
    <source>
        <strain evidence="2 5">MRSN431200</strain>
    </source>
</reference>
<feature type="transmembrane region" description="Helical" evidence="1">
    <location>
        <begin position="47"/>
        <end position="68"/>
    </location>
</feature>
<organism evidence="3 4">
    <name type="scientific">Neisseria meningitidis</name>
    <dbReference type="NCBI Taxonomy" id="487"/>
    <lineage>
        <taxon>Bacteria</taxon>
        <taxon>Pseudomonadati</taxon>
        <taxon>Pseudomonadota</taxon>
        <taxon>Betaproteobacteria</taxon>
        <taxon>Neisseriales</taxon>
        <taxon>Neisseriaceae</taxon>
        <taxon>Neisseria</taxon>
    </lineage>
</organism>
<reference evidence="3 4" key="2">
    <citation type="submission" date="2018-06" db="EMBL/GenBank/DDBJ databases">
        <authorList>
            <consortium name="Pathogen Informatics"/>
            <person name="Doyle S."/>
        </authorList>
    </citation>
    <scope>NUCLEOTIDE SEQUENCE [LARGE SCALE GENOMIC DNA]</scope>
    <source>
        <strain evidence="3 4">NCTC8554</strain>
    </source>
</reference>
<keyword evidence="1" id="KW-1133">Transmembrane helix</keyword>
<accession>A0A378VR16</accession>
<keyword evidence="1" id="KW-0812">Transmembrane</keyword>
<gene>
    <name evidence="2" type="ORF">CIJ84_00790</name>
    <name evidence="3" type="ORF">NCTC8554_00408</name>
</gene>
<sequence>MKFFIFIKPDLPFNKESIESWIKLLEDIGKTALLAMLPLFWLNSYSLTERASGVVVLALVAYFVQVYADKLRKYRDSLNRKDTSC</sequence>
<proteinExistence type="predicted"/>
<dbReference type="EMBL" id="UGRP01000001">
    <property type="protein sequence ID" value="SUA18729.1"/>
    <property type="molecule type" value="Genomic_DNA"/>
</dbReference>
<dbReference type="Proteomes" id="UP000260504">
    <property type="component" value="Unassembled WGS sequence"/>
</dbReference>
<evidence type="ECO:0000313" key="2">
    <source>
        <dbReference type="EMBL" id="RGB18968.1"/>
    </source>
</evidence>
<evidence type="ECO:0000313" key="5">
    <source>
        <dbReference type="Proteomes" id="UP000260504"/>
    </source>
</evidence>
<dbReference type="Proteomes" id="UP000254176">
    <property type="component" value="Unassembled WGS sequence"/>
</dbReference>
<dbReference type="AlphaFoldDB" id="A0A378VR16"/>
<dbReference type="RefSeq" id="WP_002256859.1">
    <property type="nucleotide sequence ID" value="NZ_CP020401.2"/>
</dbReference>